<dbReference type="GO" id="GO:0006950">
    <property type="term" value="P:response to stress"/>
    <property type="evidence" value="ECO:0007669"/>
    <property type="project" value="UniProtKB-ARBA"/>
</dbReference>
<gene>
    <name evidence="3" type="ORF">FA15DRAFT_651200</name>
</gene>
<feature type="compositionally biased region" description="Acidic residues" evidence="1">
    <location>
        <begin position="9"/>
        <end position="18"/>
    </location>
</feature>
<sequence length="418" mass="46285">MRSRIIESSDSDSSDEESPGPPTKLSLKLASTTWNQPVPKADPKVLLEKTSAVNTVIEDEDDDTDAILVLLTKRLTASNEPKSARKPLPSHSIARSLAGDTTSKPSQATSDAPTASTSCKIGTPSRTPAKGTPRTSKKKTQAEQQKKLQDYADALFKELNGTVFNGGLPDDTKLNWNKRLLTTAGRAKWHRYIVFSSLFLAYLTTRRSRDGVASSEIELAEKILTSFERIRNTLSHEMCHLASWVIDKEIKEGHGRIWKAWTRRVMSKYPNIEISTRHDYEIDYPFQWKCGKCAKIYGRFSKSIKTEECVCGACKVGRLVPQFETNTRTHRTQIMSRMASVKGQGKYLYLNSPCRSPIQTSVKPPVIICISSDSEDDEPTIGRPTKATCCDIDGAGTDSDSEVEVLAMVLQSTSISSA</sequence>
<dbReference type="GO" id="GO:0005634">
    <property type="term" value="C:nucleus"/>
    <property type="evidence" value="ECO:0007669"/>
    <property type="project" value="TreeGrafter"/>
</dbReference>
<feature type="compositionally biased region" description="Polar residues" evidence="1">
    <location>
        <begin position="99"/>
        <end position="126"/>
    </location>
</feature>
<dbReference type="PANTHER" id="PTHR23099:SF0">
    <property type="entry name" value="GERM CELL NUCLEAR ACIDIC PROTEIN"/>
    <property type="match status" value="1"/>
</dbReference>
<dbReference type="EMBL" id="ML210146">
    <property type="protein sequence ID" value="TFK30675.1"/>
    <property type="molecule type" value="Genomic_DNA"/>
</dbReference>
<dbReference type="STRING" id="230819.A0A5C3LDF3"/>
<evidence type="ECO:0000259" key="2">
    <source>
        <dbReference type="SMART" id="SM00731"/>
    </source>
</evidence>
<evidence type="ECO:0000313" key="3">
    <source>
        <dbReference type="EMBL" id="TFK30675.1"/>
    </source>
</evidence>
<dbReference type="SMART" id="SM00731">
    <property type="entry name" value="SprT"/>
    <property type="match status" value="1"/>
</dbReference>
<evidence type="ECO:0000313" key="4">
    <source>
        <dbReference type="Proteomes" id="UP000307440"/>
    </source>
</evidence>
<evidence type="ECO:0000256" key="1">
    <source>
        <dbReference type="SAM" id="MobiDB-lite"/>
    </source>
</evidence>
<feature type="region of interest" description="Disordered" evidence="1">
    <location>
        <begin position="79"/>
        <end position="144"/>
    </location>
</feature>
<feature type="region of interest" description="Disordered" evidence="1">
    <location>
        <begin position="1"/>
        <end position="27"/>
    </location>
</feature>
<reference evidence="3 4" key="1">
    <citation type="journal article" date="2019" name="Nat. Ecol. Evol.">
        <title>Megaphylogeny resolves global patterns of mushroom evolution.</title>
        <authorList>
            <person name="Varga T."/>
            <person name="Krizsan K."/>
            <person name="Foldi C."/>
            <person name="Dima B."/>
            <person name="Sanchez-Garcia M."/>
            <person name="Sanchez-Ramirez S."/>
            <person name="Szollosi G.J."/>
            <person name="Szarkandi J.G."/>
            <person name="Papp V."/>
            <person name="Albert L."/>
            <person name="Andreopoulos W."/>
            <person name="Angelini C."/>
            <person name="Antonin V."/>
            <person name="Barry K.W."/>
            <person name="Bougher N.L."/>
            <person name="Buchanan P."/>
            <person name="Buyck B."/>
            <person name="Bense V."/>
            <person name="Catcheside P."/>
            <person name="Chovatia M."/>
            <person name="Cooper J."/>
            <person name="Damon W."/>
            <person name="Desjardin D."/>
            <person name="Finy P."/>
            <person name="Geml J."/>
            <person name="Haridas S."/>
            <person name="Hughes K."/>
            <person name="Justo A."/>
            <person name="Karasinski D."/>
            <person name="Kautmanova I."/>
            <person name="Kiss B."/>
            <person name="Kocsube S."/>
            <person name="Kotiranta H."/>
            <person name="LaButti K.M."/>
            <person name="Lechner B.E."/>
            <person name="Liimatainen K."/>
            <person name="Lipzen A."/>
            <person name="Lukacs Z."/>
            <person name="Mihaltcheva S."/>
            <person name="Morgado L.N."/>
            <person name="Niskanen T."/>
            <person name="Noordeloos M.E."/>
            <person name="Ohm R.A."/>
            <person name="Ortiz-Santana B."/>
            <person name="Ovrebo C."/>
            <person name="Racz N."/>
            <person name="Riley R."/>
            <person name="Savchenko A."/>
            <person name="Shiryaev A."/>
            <person name="Soop K."/>
            <person name="Spirin V."/>
            <person name="Szebenyi C."/>
            <person name="Tomsovsky M."/>
            <person name="Tulloss R.E."/>
            <person name="Uehling J."/>
            <person name="Grigoriev I.V."/>
            <person name="Vagvolgyi C."/>
            <person name="Papp T."/>
            <person name="Martin F.M."/>
            <person name="Miettinen O."/>
            <person name="Hibbett D.S."/>
            <person name="Nagy L.G."/>
        </authorList>
    </citation>
    <scope>NUCLEOTIDE SEQUENCE [LARGE SCALE GENOMIC DNA]</scope>
    <source>
        <strain evidence="3 4">CBS 121175</strain>
    </source>
</reference>
<accession>A0A5C3LDF3</accession>
<keyword evidence="4" id="KW-1185">Reference proteome</keyword>
<dbReference type="Proteomes" id="UP000307440">
    <property type="component" value="Unassembled WGS sequence"/>
</dbReference>
<dbReference type="AlphaFoldDB" id="A0A5C3LDF3"/>
<dbReference type="PANTHER" id="PTHR23099">
    <property type="entry name" value="TRANSCRIPTIONAL REGULATOR"/>
    <property type="match status" value="1"/>
</dbReference>
<dbReference type="Pfam" id="PF10263">
    <property type="entry name" value="SprT-like"/>
    <property type="match status" value="1"/>
</dbReference>
<proteinExistence type="predicted"/>
<feature type="domain" description="SprT-like" evidence="2">
    <location>
        <begin position="149"/>
        <end position="322"/>
    </location>
</feature>
<dbReference type="InterPro" id="IPR006640">
    <property type="entry name" value="SprT-like_domain"/>
</dbReference>
<dbReference type="OrthoDB" id="20772at2759"/>
<name>A0A5C3LDF3_COPMA</name>
<protein>
    <recommendedName>
        <fullName evidence="2">SprT-like domain-containing protein</fullName>
    </recommendedName>
</protein>
<organism evidence="3 4">
    <name type="scientific">Coprinopsis marcescibilis</name>
    <name type="common">Agaric fungus</name>
    <name type="synonym">Psathyrella marcescibilis</name>
    <dbReference type="NCBI Taxonomy" id="230819"/>
    <lineage>
        <taxon>Eukaryota</taxon>
        <taxon>Fungi</taxon>
        <taxon>Dikarya</taxon>
        <taxon>Basidiomycota</taxon>
        <taxon>Agaricomycotina</taxon>
        <taxon>Agaricomycetes</taxon>
        <taxon>Agaricomycetidae</taxon>
        <taxon>Agaricales</taxon>
        <taxon>Agaricineae</taxon>
        <taxon>Psathyrellaceae</taxon>
        <taxon>Coprinopsis</taxon>
    </lineage>
</organism>